<evidence type="ECO:0000313" key="2">
    <source>
        <dbReference type="Proteomes" id="UP001149954"/>
    </source>
</evidence>
<dbReference type="SUPFAM" id="SSF54506">
    <property type="entry name" value="Diaminopimelate epimerase-like"/>
    <property type="match status" value="1"/>
</dbReference>
<dbReference type="Proteomes" id="UP001149954">
    <property type="component" value="Unassembled WGS sequence"/>
</dbReference>
<keyword evidence="2" id="KW-1185">Reference proteome</keyword>
<organism evidence="1 2">
    <name type="scientific">Penicillium fimorum</name>
    <dbReference type="NCBI Taxonomy" id="1882269"/>
    <lineage>
        <taxon>Eukaryota</taxon>
        <taxon>Fungi</taxon>
        <taxon>Dikarya</taxon>
        <taxon>Ascomycota</taxon>
        <taxon>Pezizomycotina</taxon>
        <taxon>Eurotiomycetes</taxon>
        <taxon>Eurotiomycetidae</taxon>
        <taxon>Eurotiales</taxon>
        <taxon>Aspergillaceae</taxon>
        <taxon>Penicillium</taxon>
    </lineage>
</organism>
<dbReference type="AlphaFoldDB" id="A0A9W9XSE9"/>
<sequence>MKEAKVHVLRVSPPSPEGEDTIAVMLNAKDMPNQEMREVALRQGHMSGFVFPTPVGFEFCHYEIRFWTPQCELVRCSHVMIGTVWLLSKLGVTLQDNLRILTKCGLMDARSTKAVVNTDSTKGATWDI</sequence>
<dbReference type="Pfam" id="PF02567">
    <property type="entry name" value="PhzC-PhzF"/>
    <property type="match status" value="1"/>
</dbReference>
<gene>
    <name evidence="1" type="ORF">N7463_005193</name>
</gene>
<reference evidence="1" key="2">
    <citation type="journal article" date="2023" name="IMA Fungus">
        <title>Comparative genomic study of the Penicillium genus elucidates a diverse pangenome and 15 lateral gene transfer events.</title>
        <authorList>
            <person name="Petersen C."/>
            <person name="Sorensen T."/>
            <person name="Nielsen M.R."/>
            <person name="Sondergaard T.E."/>
            <person name="Sorensen J.L."/>
            <person name="Fitzpatrick D.A."/>
            <person name="Frisvad J.C."/>
            <person name="Nielsen K.L."/>
        </authorList>
    </citation>
    <scope>NUCLEOTIDE SEQUENCE</scope>
    <source>
        <strain evidence="1">IBT 29495</strain>
    </source>
</reference>
<dbReference type="InterPro" id="IPR003719">
    <property type="entry name" value="Phenazine_PhzF-like"/>
</dbReference>
<name>A0A9W9XSE9_9EURO</name>
<dbReference type="GO" id="GO:0003824">
    <property type="term" value="F:catalytic activity"/>
    <property type="evidence" value="ECO:0007669"/>
    <property type="project" value="InterPro"/>
</dbReference>
<evidence type="ECO:0000313" key="1">
    <source>
        <dbReference type="EMBL" id="KAJ5502319.1"/>
    </source>
</evidence>
<dbReference type="Gene3D" id="3.10.310.10">
    <property type="entry name" value="Diaminopimelate Epimerase, Chain A, domain 1"/>
    <property type="match status" value="1"/>
</dbReference>
<accession>A0A9W9XSE9</accession>
<dbReference type="EMBL" id="JAPWDS010000003">
    <property type="protein sequence ID" value="KAJ5502319.1"/>
    <property type="molecule type" value="Genomic_DNA"/>
</dbReference>
<reference evidence="1" key="1">
    <citation type="submission" date="2022-12" db="EMBL/GenBank/DDBJ databases">
        <authorList>
            <person name="Petersen C."/>
        </authorList>
    </citation>
    <scope>NUCLEOTIDE SEQUENCE</scope>
    <source>
        <strain evidence="1">IBT 29495</strain>
    </source>
</reference>
<dbReference type="OrthoDB" id="75169at2759"/>
<proteinExistence type="predicted"/>
<protein>
    <submittedName>
        <fullName evidence="1">Phenazine biosynthesis PhzF protein</fullName>
    </submittedName>
</protein>
<comment type="caution">
    <text evidence="1">The sequence shown here is derived from an EMBL/GenBank/DDBJ whole genome shotgun (WGS) entry which is preliminary data.</text>
</comment>